<dbReference type="SUPFAM" id="SSF47027">
    <property type="entry name" value="Acyl-CoA binding protein"/>
    <property type="match status" value="1"/>
</dbReference>
<feature type="domain" description="ACB" evidence="3">
    <location>
        <begin position="5"/>
        <end position="74"/>
    </location>
</feature>
<comment type="caution">
    <text evidence="4">The sequence shown here is derived from an EMBL/GenBank/DDBJ whole genome shotgun (WGS) entry which is preliminary data.</text>
</comment>
<proteinExistence type="inferred from homology"/>
<evidence type="ECO:0000313" key="4">
    <source>
        <dbReference type="EMBL" id="KAK3324703.1"/>
    </source>
</evidence>
<evidence type="ECO:0000259" key="3">
    <source>
        <dbReference type="PROSITE" id="PS51228"/>
    </source>
</evidence>
<comment type="similarity">
    <text evidence="1">Belongs to the ACBP family.</text>
</comment>
<gene>
    <name evidence="4" type="ORF">B0T19DRAFT_444099</name>
</gene>
<dbReference type="InterPro" id="IPR014352">
    <property type="entry name" value="FERM/acyl-CoA-bd_prot_sf"/>
</dbReference>
<dbReference type="GO" id="GO:0000062">
    <property type="term" value="F:fatty-acyl-CoA binding"/>
    <property type="evidence" value="ECO:0007669"/>
    <property type="project" value="InterPro"/>
</dbReference>
<keyword evidence="2" id="KW-0446">Lipid-binding</keyword>
<dbReference type="Gene3D" id="1.20.80.10">
    <property type="match status" value="2"/>
</dbReference>
<organism evidence="4 5">
    <name type="scientific">Cercophora scortea</name>
    <dbReference type="NCBI Taxonomy" id="314031"/>
    <lineage>
        <taxon>Eukaryota</taxon>
        <taxon>Fungi</taxon>
        <taxon>Dikarya</taxon>
        <taxon>Ascomycota</taxon>
        <taxon>Pezizomycotina</taxon>
        <taxon>Sordariomycetes</taxon>
        <taxon>Sordariomycetidae</taxon>
        <taxon>Sordariales</taxon>
        <taxon>Lasiosphaeriaceae</taxon>
        <taxon>Cercophora</taxon>
    </lineage>
</organism>
<evidence type="ECO:0000256" key="2">
    <source>
        <dbReference type="ARBA" id="ARBA00023121"/>
    </source>
</evidence>
<dbReference type="InterPro" id="IPR035984">
    <property type="entry name" value="Acyl-CoA-binding_sf"/>
</dbReference>
<dbReference type="PANTHER" id="PTHR23310">
    <property type="entry name" value="ACYL-COA-BINDING PROTEIN, ACBP"/>
    <property type="match status" value="1"/>
</dbReference>
<dbReference type="PROSITE" id="PS51228">
    <property type="entry name" value="ACB_2"/>
    <property type="match status" value="1"/>
</dbReference>
<sequence>MSAPQSEAFKAAVIDSKKLTSKPSNEDLLEIYALYKGKAKYNAWSKLNDDSLTPEEAQAKYVAKIEEMKATYGYDADKQPEAVGASA</sequence>
<reference evidence="4" key="2">
    <citation type="submission" date="2023-06" db="EMBL/GenBank/DDBJ databases">
        <authorList>
            <consortium name="Lawrence Berkeley National Laboratory"/>
            <person name="Haridas S."/>
            <person name="Hensen N."/>
            <person name="Bonometti L."/>
            <person name="Westerberg I."/>
            <person name="Brannstrom I.O."/>
            <person name="Guillou S."/>
            <person name="Cros-Aarteil S."/>
            <person name="Calhoun S."/>
            <person name="Kuo A."/>
            <person name="Mondo S."/>
            <person name="Pangilinan J."/>
            <person name="Riley R."/>
            <person name="Labutti K."/>
            <person name="Andreopoulos B."/>
            <person name="Lipzen A."/>
            <person name="Chen C."/>
            <person name="Yanf M."/>
            <person name="Daum C."/>
            <person name="Ng V."/>
            <person name="Clum A."/>
            <person name="Steindorff A."/>
            <person name="Ohm R."/>
            <person name="Martin F."/>
            <person name="Silar P."/>
            <person name="Natvig D."/>
            <person name="Lalanne C."/>
            <person name="Gautier V."/>
            <person name="Ament-Velasquez S.L."/>
            <person name="Kruys A."/>
            <person name="Hutchinson M.I."/>
            <person name="Powell A.J."/>
            <person name="Barry K."/>
            <person name="Miller A.N."/>
            <person name="Grigoriev I.V."/>
            <person name="Debuchy R."/>
            <person name="Gladieux P."/>
            <person name="Thoren M.H."/>
            <person name="Johannesson H."/>
        </authorList>
    </citation>
    <scope>NUCLEOTIDE SEQUENCE</scope>
    <source>
        <strain evidence="4">SMH4131-1</strain>
    </source>
</reference>
<dbReference type="Proteomes" id="UP001286456">
    <property type="component" value="Unassembled WGS sequence"/>
</dbReference>
<dbReference type="InterPro" id="IPR000582">
    <property type="entry name" value="Acyl-CoA-binding_protein"/>
</dbReference>
<name>A0AAE0IGG7_9PEZI</name>
<evidence type="ECO:0000313" key="5">
    <source>
        <dbReference type="Proteomes" id="UP001286456"/>
    </source>
</evidence>
<accession>A0AAE0IGG7</accession>
<keyword evidence="5" id="KW-1185">Reference proteome</keyword>
<dbReference type="GO" id="GO:0006631">
    <property type="term" value="P:fatty acid metabolic process"/>
    <property type="evidence" value="ECO:0007669"/>
    <property type="project" value="TreeGrafter"/>
</dbReference>
<dbReference type="AlphaFoldDB" id="A0AAE0IGG7"/>
<reference evidence="4" key="1">
    <citation type="journal article" date="2023" name="Mol. Phylogenet. Evol.">
        <title>Genome-scale phylogeny and comparative genomics of the fungal order Sordariales.</title>
        <authorList>
            <person name="Hensen N."/>
            <person name="Bonometti L."/>
            <person name="Westerberg I."/>
            <person name="Brannstrom I.O."/>
            <person name="Guillou S."/>
            <person name="Cros-Aarteil S."/>
            <person name="Calhoun S."/>
            <person name="Haridas S."/>
            <person name="Kuo A."/>
            <person name="Mondo S."/>
            <person name="Pangilinan J."/>
            <person name="Riley R."/>
            <person name="LaButti K."/>
            <person name="Andreopoulos B."/>
            <person name="Lipzen A."/>
            <person name="Chen C."/>
            <person name="Yan M."/>
            <person name="Daum C."/>
            <person name="Ng V."/>
            <person name="Clum A."/>
            <person name="Steindorff A."/>
            <person name="Ohm R.A."/>
            <person name="Martin F."/>
            <person name="Silar P."/>
            <person name="Natvig D.O."/>
            <person name="Lalanne C."/>
            <person name="Gautier V."/>
            <person name="Ament-Velasquez S.L."/>
            <person name="Kruys A."/>
            <person name="Hutchinson M.I."/>
            <person name="Powell A.J."/>
            <person name="Barry K."/>
            <person name="Miller A.N."/>
            <person name="Grigoriev I.V."/>
            <person name="Debuchy R."/>
            <person name="Gladieux P."/>
            <person name="Hiltunen Thoren M."/>
            <person name="Johannesson H."/>
        </authorList>
    </citation>
    <scope>NUCLEOTIDE SEQUENCE</scope>
    <source>
        <strain evidence="4">SMH4131-1</strain>
    </source>
</reference>
<dbReference type="PANTHER" id="PTHR23310:SF62">
    <property type="entry name" value="ACYL-COA BINDING PROTEIN 1, ISOFORM A"/>
    <property type="match status" value="1"/>
</dbReference>
<dbReference type="EMBL" id="JAUEPO010000004">
    <property type="protein sequence ID" value="KAK3324703.1"/>
    <property type="molecule type" value="Genomic_DNA"/>
</dbReference>
<evidence type="ECO:0000256" key="1">
    <source>
        <dbReference type="ARBA" id="ARBA00005567"/>
    </source>
</evidence>
<protein>
    <submittedName>
        <fullName evidence="4">Fatty acid binding protein</fullName>
    </submittedName>
</protein>